<keyword evidence="1" id="KW-0812">Transmembrane</keyword>
<evidence type="ECO:0000313" key="3">
    <source>
        <dbReference type="Proteomes" id="UP000183832"/>
    </source>
</evidence>
<organism evidence="2 3">
    <name type="scientific">Clunio marinus</name>
    <dbReference type="NCBI Taxonomy" id="568069"/>
    <lineage>
        <taxon>Eukaryota</taxon>
        <taxon>Metazoa</taxon>
        <taxon>Ecdysozoa</taxon>
        <taxon>Arthropoda</taxon>
        <taxon>Hexapoda</taxon>
        <taxon>Insecta</taxon>
        <taxon>Pterygota</taxon>
        <taxon>Neoptera</taxon>
        <taxon>Endopterygota</taxon>
        <taxon>Diptera</taxon>
        <taxon>Nematocera</taxon>
        <taxon>Chironomoidea</taxon>
        <taxon>Chironomidae</taxon>
        <taxon>Clunio</taxon>
    </lineage>
</organism>
<feature type="transmembrane region" description="Helical" evidence="1">
    <location>
        <begin position="12"/>
        <end position="31"/>
    </location>
</feature>
<dbReference type="Proteomes" id="UP000183832">
    <property type="component" value="Unassembled WGS sequence"/>
</dbReference>
<dbReference type="EMBL" id="CVRI01000043">
    <property type="protein sequence ID" value="CRK96003.1"/>
    <property type="molecule type" value="Genomic_DNA"/>
</dbReference>
<reference evidence="2 3" key="1">
    <citation type="submission" date="2015-04" db="EMBL/GenBank/DDBJ databases">
        <authorList>
            <person name="Syromyatnikov M.Y."/>
            <person name="Popov V.N."/>
        </authorList>
    </citation>
    <scope>NUCLEOTIDE SEQUENCE [LARGE SCALE GENOMIC DNA]</scope>
</reference>
<name>A0A1J1I742_9DIPT</name>
<evidence type="ECO:0000313" key="2">
    <source>
        <dbReference type="EMBL" id="CRK96003.1"/>
    </source>
</evidence>
<sequence>MKILKYGKLKTIECIVTIITGLDFFCLTFYGHSINKRRDKNQFNAILKATCEKTFKIPNY</sequence>
<keyword evidence="1" id="KW-1133">Transmembrane helix</keyword>
<evidence type="ECO:0000256" key="1">
    <source>
        <dbReference type="SAM" id="Phobius"/>
    </source>
</evidence>
<dbReference type="AlphaFoldDB" id="A0A1J1I742"/>
<proteinExistence type="predicted"/>
<protein>
    <submittedName>
        <fullName evidence="2">CLUMA_CG009443, isoform A</fullName>
    </submittedName>
</protein>
<keyword evidence="1" id="KW-0472">Membrane</keyword>
<gene>
    <name evidence="2" type="ORF">CLUMA_CG009443</name>
</gene>
<accession>A0A1J1I742</accession>
<keyword evidence="3" id="KW-1185">Reference proteome</keyword>